<gene>
    <name evidence="2" type="ORF">DW988_05025</name>
</gene>
<dbReference type="Proteomes" id="UP000283684">
    <property type="component" value="Unassembled WGS sequence"/>
</dbReference>
<evidence type="ECO:0000313" key="3">
    <source>
        <dbReference type="Proteomes" id="UP000283684"/>
    </source>
</evidence>
<keyword evidence="1" id="KW-0175">Coiled coil</keyword>
<organism evidence="2 3">
    <name type="scientific">Bacteroides uniformis</name>
    <dbReference type="NCBI Taxonomy" id="820"/>
    <lineage>
        <taxon>Bacteria</taxon>
        <taxon>Pseudomonadati</taxon>
        <taxon>Bacteroidota</taxon>
        <taxon>Bacteroidia</taxon>
        <taxon>Bacteroidales</taxon>
        <taxon>Bacteroidaceae</taxon>
        <taxon>Bacteroides</taxon>
    </lineage>
</organism>
<evidence type="ECO:0000256" key="1">
    <source>
        <dbReference type="SAM" id="Coils"/>
    </source>
</evidence>
<dbReference type="EMBL" id="QSEE01000003">
    <property type="protein sequence ID" value="RGZ50514.1"/>
    <property type="molecule type" value="Genomic_DNA"/>
</dbReference>
<dbReference type="AlphaFoldDB" id="A0A413NPT9"/>
<comment type="caution">
    <text evidence="2">The sequence shown here is derived from an EMBL/GenBank/DDBJ whole genome shotgun (WGS) entry which is preliminary data.</text>
</comment>
<protein>
    <submittedName>
        <fullName evidence="2">Phage portal protein</fullName>
    </submittedName>
</protein>
<proteinExistence type="predicted"/>
<dbReference type="InterPro" id="IPR021145">
    <property type="entry name" value="Portal_protein_SPP1_Gp6-like"/>
</dbReference>
<feature type="coiled-coil region" evidence="1">
    <location>
        <begin position="433"/>
        <end position="460"/>
    </location>
</feature>
<dbReference type="Pfam" id="PF05133">
    <property type="entry name" value="SPP1_portal"/>
    <property type="match status" value="1"/>
</dbReference>
<name>A0A413NPT9_BACUN</name>
<evidence type="ECO:0000313" key="2">
    <source>
        <dbReference type="EMBL" id="RGZ50514.1"/>
    </source>
</evidence>
<reference evidence="2 3" key="1">
    <citation type="submission" date="2018-08" db="EMBL/GenBank/DDBJ databases">
        <title>A genome reference for cultivated species of the human gut microbiota.</title>
        <authorList>
            <person name="Zou Y."/>
            <person name="Xue W."/>
            <person name="Luo G."/>
        </authorList>
    </citation>
    <scope>NUCLEOTIDE SEQUENCE [LARGE SCALE GENOMIC DNA]</scope>
    <source>
        <strain evidence="2 3">AM50-4</strain>
    </source>
</reference>
<dbReference type="RefSeq" id="WP_005850336.1">
    <property type="nucleotide sequence ID" value="NZ_JBGNFQ010000015.1"/>
</dbReference>
<sequence>MGFFNVIKNEVKAAVGYQQNFTALLEAKDISRALNYMQDRSGFAEKALLEYKVENHEVMKRQDKAVYDKKGNFLRWQKRWKIPIPYQSFINEIALVFLYGRPVKWTQRSKGTDYAFEQYIKLLEHLRFNANVREAKRVAGAEGTSAMLFHVFRNKEGKPDVLLNVLSKQNGDDIYLIKDQYKRMTAFAWGYYLNESGNRSIYHVDIYKDDTVYYCKRVSVGWEVKAIPNVIGKIPVILFEQELEHEGTQHMIHRVESMESTDADVNDRFANPAMVATAEVLNSLPKAEEEAKLFILKEGGKVEYLTWDQASQSKANEYERLDKHILSKSFTPNIDFDNMKSLGNLSAKAIRKVMLLAVIKAEKRKETHDNYMNRTGNLLRAILGNVLDYQHKAEYEALQLGHEFQEPFGEDVSDILADISKQYNDGAISRQTYVEMSYLIKDAKTEIERLKQEDLEAIAKQQELNRIDVFGGGE</sequence>
<accession>A0A413NPT9</accession>